<dbReference type="SFLD" id="SFLDG01129">
    <property type="entry name" value="C1.5:_HAD__Beta-PGM__Phosphata"/>
    <property type="match status" value="1"/>
</dbReference>
<comment type="caution">
    <text evidence="1">The sequence shown here is derived from an EMBL/GenBank/DDBJ whole genome shotgun (WGS) entry which is preliminary data.</text>
</comment>
<dbReference type="SUPFAM" id="SSF56784">
    <property type="entry name" value="HAD-like"/>
    <property type="match status" value="1"/>
</dbReference>
<reference evidence="1 2" key="1">
    <citation type="journal article" date="2016" name="Nat. Commun.">
        <title>Thousands of microbial genomes shed light on interconnected biogeochemical processes in an aquifer system.</title>
        <authorList>
            <person name="Anantharaman K."/>
            <person name="Brown C.T."/>
            <person name="Hug L.A."/>
            <person name="Sharon I."/>
            <person name="Castelle C.J."/>
            <person name="Probst A.J."/>
            <person name="Thomas B.C."/>
            <person name="Singh A."/>
            <person name="Wilkins M.J."/>
            <person name="Karaoz U."/>
            <person name="Brodie E.L."/>
            <person name="Williams K.H."/>
            <person name="Hubbard S.S."/>
            <person name="Banfield J.F."/>
        </authorList>
    </citation>
    <scope>NUCLEOTIDE SEQUENCE [LARGE SCALE GENOMIC DNA]</scope>
</reference>
<evidence type="ECO:0008006" key="3">
    <source>
        <dbReference type="Google" id="ProtNLM"/>
    </source>
</evidence>
<dbReference type="Gene3D" id="3.40.50.1000">
    <property type="entry name" value="HAD superfamily/HAD-like"/>
    <property type="match status" value="1"/>
</dbReference>
<dbReference type="PANTHER" id="PTHR43434:SF1">
    <property type="entry name" value="PHOSPHOGLYCOLATE PHOSPHATASE"/>
    <property type="match status" value="1"/>
</dbReference>
<dbReference type="GO" id="GO:0005829">
    <property type="term" value="C:cytosol"/>
    <property type="evidence" value="ECO:0007669"/>
    <property type="project" value="TreeGrafter"/>
</dbReference>
<evidence type="ECO:0000313" key="2">
    <source>
        <dbReference type="Proteomes" id="UP000179241"/>
    </source>
</evidence>
<name>A0A1F8CLA5_9BACT</name>
<dbReference type="SFLD" id="SFLDS00003">
    <property type="entry name" value="Haloacid_Dehalogenase"/>
    <property type="match status" value="1"/>
</dbReference>
<dbReference type="PANTHER" id="PTHR43434">
    <property type="entry name" value="PHOSPHOGLYCOLATE PHOSPHATASE"/>
    <property type="match status" value="1"/>
</dbReference>
<dbReference type="AlphaFoldDB" id="A0A1F8CLA5"/>
<gene>
    <name evidence="1" type="ORF">A2188_00070</name>
</gene>
<evidence type="ECO:0000313" key="1">
    <source>
        <dbReference type="EMBL" id="OGM77143.1"/>
    </source>
</evidence>
<feature type="non-terminal residue" evidence="1">
    <location>
        <position position="255"/>
    </location>
</feature>
<dbReference type="EMBL" id="MGHU01000032">
    <property type="protein sequence ID" value="OGM77143.1"/>
    <property type="molecule type" value="Genomic_DNA"/>
</dbReference>
<dbReference type="Proteomes" id="UP000179241">
    <property type="component" value="Unassembled WGS sequence"/>
</dbReference>
<dbReference type="InterPro" id="IPR050155">
    <property type="entry name" value="HAD-like_hydrolase_sf"/>
</dbReference>
<protein>
    <recommendedName>
        <fullName evidence="3">FCP1 homology domain-containing protein</fullName>
    </recommendedName>
</protein>
<dbReference type="Pfam" id="PF00702">
    <property type="entry name" value="Hydrolase"/>
    <property type="match status" value="1"/>
</dbReference>
<organism evidence="1 2">
    <name type="scientific">Candidatus Woesebacteria bacterium RIFOXYA1_FULL_43_9</name>
    <dbReference type="NCBI Taxonomy" id="1802534"/>
    <lineage>
        <taxon>Bacteria</taxon>
        <taxon>Candidatus Woeseibacteriota</taxon>
    </lineage>
</organism>
<dbReference type="InterPro" id="IPR023198">
    <property type="entry name" value="PGP-like_dom2"/>
</dbReference>
<dbReference type="GO" id="GO:0006281">
    <property type="term" value="P:DNA repair"/>
    <property type="evidence" value="ECO:0007669"/>
    <property type="project" value="TreeGrafter"/>
</dbReference>
<dbReference type="Gene3D" id="1.10.150.240">
    <property type="entry name" value="Putative phosphatase, domain 2"/>
    <property type="match status" value="1"/>
</dbReference>
<dbReference type="InterPro" id="IPR036412">
    <property type="entry name" value="HAD-like_sf"/>
</dbReference>
<dbReference type="InterPro" id="IPR023214">
    <property type="entry name" value="HAD_sf"/>
</dbReference>
<accession>A0A1F8CLA5</accession>
<dbReference type="CDD" id="cd07505">
    <property type="entry name" value="HAD_BPGM-like"/>
    <property type="match status" value="1"/>
</dbReference>
<sequence length="255" mass="29166">MTEIENRTEHKEYFGKIKYCFIDWDGTLVKTPEAFFVAHQKLAKYLGSNAPFMMEDQQRLVSDERKISSIEKFLDIVGRKRVSQRRLGMLGKKRNEFYKEALRENALELLKNFDGLITFLKGKGMHLVITTASSRKLLDLILENQEKIKPKTFDLIETPDGNTKYLKARDKKVIYEFAIKKLAFQLGVKILPSECLAIEDTPGGVLSAREAGIGLVIAIPDGQTTESRFKFKGADLVIEDLDYLKKIWEIDANPN</sequence>
<proteinExistence type="predicted"/>
<dbReference type="GO" id="GO:0008967">
    <property type="term" value="F:phosphoglycolate phosphatase activity"/>
    <property type="evidence" value="ECO:0007669"/>
    <property type="project" value="TreeGrafter"/>
</dbReference>